<organism evidence="3 4">
    <name type="scientific">Luteimonas endophytica</name>
    <dbReference type="NCBI Taxonomy" id="3042023"/>
    <lineage>
        <taxon>Bacteria</taxon>
        <taxon>Pseudomonadati</taxon>
        <taxon>Pseudomonadota</taxon>
        <taxon>Gammaproteobacteria</taxon>
        <taxon>Lysobacterales</taxon>
        <taxon>Lysobacteraceae</taxon>
        <taxon>Luteimonas</taxon>
    </lineage>
</organism>
<sequence>MPPLPKPKTALPAVLTALLAACGTPEPAAVPTAIGAVQGDAARSPLEGREVLVEGVVTADFSRQLGGWFLQDGGDGDPATSDGLFVSAENAFAVRGGDRVRVRGRVFELGEGEGTLTALRPLALEPLGRAETAAAVLEAVPEDWERYEGMRVRVSAPLTVSGHRDLARRGVLLTAFGGRLPAPTEAAPPGAAAAAVAADNLHRTLLLDDGRGDEDPPGVWYLPGDAQAPRAGSTVEGAEGIVDARWGRRRLQLTAPLQLRAAPRPEPPRVGGDVRIATLNLENLFNGDGRGGGFPTERGARSPRELAAQLERLAATVAALDPDVLAVAELENDGYAPTSSIAQLAAALGRGGAEWRFADPGQGPGEDAIRVGLLHRADRVRALGAPATLAGGPFGELSRSPLAQAYVPVAEGSDAGAAFVVVANHFKSKGCGEARGAERDQGDGQGCWNAARTDSARRLGRWLEQDPTGSGSDLLAILGDLNAYTQEDPIRTLLRAGWQDALGDAGEAYTYVHEGQAGRLDHALLSPALAARLAGAAIWHVNADEPQNVGYRAGNGAERQGPWRSSDHDPVLLGLRLRTP</sequence>
<dbReference type="Gene3D" id="3.60.10.10">
    <property type="entry name" value="Endonuclease/exonuclease/phosphatase"/>
    <property type="match status" value="1"/>
</dbReference>
<keyword evidence="3" id="KW-0540">Nuclease</keyword>
<feature type="domain" description="Endonuclease/exonuclease/phosphatase" evidence="2">
    <location>
        <begin position="284"/>
        <end position="568"/>
    </location>
</feature>
<reference evidence="3 4" key="1">
    <citation type="submission" date="2023-04" db="EMBL/GenBank/DDBJ databases">
        <title>Luteimonas endophyticus RD2P54.</title>
        <authorList>
            <person name="Sun J.-Q."/>
        </authorList>
    </citation>
    <scope>NUCLEOTIDE SEQUENCE [LARGE SCALE GENOMIC DNA]</scope>
    <source>
        <strain evidence="3 4">RD2P54</strain>
    </source>
</reference>
<dbReference type="PANTHER" id="PTHR42834">
    <property type="entry name" value="ENDONUCLEASE/EXONUCLEASE/PHOSPHATASE FAMILY PROTEIN (AFU_ORTHOLOGUE AFUA_3G09210)"/>
    <property type="match status" value="1"/>
</dbReference>
<name>A0ABT6J6S8_9GAMM</name>
<dbReference type="InterPro" id="IPR047971">
    <property type="entry name" value="ExeM-like"/>
</dbReference>
<dbReference type="GO" id="GO:0004519">
    <property type="term" value="F:endonuclease activity"/>
    <property type="evidence" value="ECO:0007669"/>
    <property type="project" value="UniProtKB-KW"/>
</dbReference>
<protein>
    <submittedName>
        <fullName evidence="3">ExeM/NucH family extracellular endonuclease</fullName>
    </submittedName>
</protein>
<dbReference type="CDD" id="cd04486">
    <property type="entry name" value="YhcR_OBF_like"/>
    <property type="match status" value="1"/>
</dbReference>
<gene>
    <name evidence="3" type="ORF">QFW77_05990</name>
</gene>
<dbReference type="SUPFAM" id="SSF56219">
    <property type="entry name" value="DNase I-like"/>
    <property type="match status" value="1"/>
</dbReference>
<dbReference type="InterPro" id="IPR036691">
    <property type="entry name" value="Endo/exonu/phosph_ase_sf"/>
</dbReference>
<evidence type="ECO:0000256" key="1">
    <source>
        <dbReference type="SAM" id="SignalP"/>
    </source>
</evidence>
<keyword evidence="4" id="KW-1185">Reference proteome</keyword>
<dbReference type="PANTHER" id="PTHR42834:SF1">
    <property type="entry name" value="ENDONUCLEASE_EXONUCLEASE_PHOSPHATASE FAMILY PROTEIN (AFU_ORTHOLOGUE AFUA_3G09210)"/>
    <property type="match status" value="1"/>
</dbReference>
<comment type="caution">
    <text evidence="3">The sequence shown here is derived from an EMBL/GenBank/DDBJ whole genome shotgun (WGS) entry which is preliminary data.</text>
</comment>
<dbReference type="RefSeq" id="WP_280573469.1">
    <property type="nucleotide sequence ID" value="NZ_JARXRM010000025.1"/>
</dbReference>
<evidence type="ECO:0000313" key="3">
    <source>
        <dbReference type="EMBL" id="MDH5822540.1"/>
    </source>
</evidence>
<dbReference type="Pfam" id="PF03372">
    <property type="entry name" value="Exo_endo_phos"/>
    <property type="match status" value="1"/>
</dbReference>
<dbReference type="Proteomes" id="UP001156940">
    <property type="component" value="Unassembled WGS sequence"/>
</dbReference>
<keyword evidence="3" id="KW-0255">Endonuclease</keyword>
<dbReference type="PROSITE" id="PS51257">
    <property type="entry name" value="PROKAR_LIPOPROTEIN"/>
    <property type="match status" value="1"/>
</dbReference>
<dbReference type="CDD" id="cd10283">
    <property type="entry name" value="MnuA_DNase1-like"/>
    <property type="match status" value="1"/>
</dbReference>
<dbReference type="InterPro" id="IPR005135">
    <property type="entry name" value="Endo/exonuclease/phosphatase"/>
</dbReference>
<dbReference type="NCBIfam" id="NF033681">
    <property type="entry name" value="ExeM_NucH_DNase"/>
    <property type="match status" value="1"/>
</dbReference>
<dbReference type="EMBL" id="JARXRM010000025">
    <property type="protein sequence ID" value="MDH5822540.1"/>
    <property type="molecule type" value="Genomic_DNA"/>
</dbReference>
<proteinExistence type="predicted"/>
<keyword evidence="3" id="KW-0378">Hydrolase</keyword>
<evidence type="ECO:0000313" key="4">
    <source>
        <dbReference type="Proteomes" id="UP001156940"/>
    </source>
</evidence>
<keyword evidence="1" id="KW-0732">Signal</keyword>
<accession>A0ABT6J6S8</accession>
<feature type="signal peptide" evidence="1">
    <location>
        <begin position="1"/>
        <end position="28"/>
    </location>
</feature>
<evidence type="ECO:0000259" key="2">
    <source>
        <dbReference type="Pfam" id="PF03372"/>
    </source>
</evidence>
<feature type="chain" id="PRO_5047137899" evidence="1">
    <location>
        <begin position="29"/>
        <end position="580"/>
    </location>
</feature>